<dbReference type="Proteomes" id="UP000271889">
    <property type="component" value="Unassembled WGS sequence"/>
</dbReference>
<reference evidence="1 2" key="1">
    <citation type="submission" date="2018-11" db="EMBL/GenBank/DDBJ databases">
        <authorList>
            <consortium name="Pathogen Informatics"/>
        </authorList>
    </citation>
    <scope>NUCLEOTIDE SEQUENCE [LARGE SCALE GENOMIC DNA]</scope>
</reference>
<evidence type="ECO:0000313" key="1">
    <source>
        <dbReference type="EMBL" id="VDN25158.1"/>
    </source>
</evidence>
<sequence>MLTPRSVNSYNNDGHCYSASPGEFTDYQLPESYADVHHMTDMVPKCVDNTKSEEEAPLETKNVPYVLSSQEKVDFLKKCCASPVLRFILHLLVNPRQEGLVSWHGGPYGVKIWNTRKFTELYNAAMGARGSVYGSGENKANIHSFPVTLGMGKD</sequence>
<accession>A0A3P7MRG1</accession>
<evidence type="ECO:0000313" key="2">
    <source>
        <dbReference type="Proteomes" id="UP000271889"/>
    </source>
</evidence>
<name>A0A3P7MRG1_CYLGO</name>
<dbReference type="EMBL" id="UYRV01109411">
    <property type="protein sequence ID" value="VDN25158.1"/>
    <property type="molecule type" value="Genomic_DNA"/>
</dbReference>
<organism evidence="1 2">
    <name type="scientific">Cylicostephanus goldi</name>
    <name type="common">Nematode worm</name>
    <dbReference type="NCBI Taxonomy" id="71465"/>
    <lineage>
        <taxon>Eukaryota</taxon>
        <taxon>Metazoa</taxon>
        <taxon>Ecdysozoa</taxon>
        <taxon>Nematoda</taxon>
        <taxon>Chromadorea</taxon>
        <taxon>Rhabditida</taxon>
        <taxon>Rhabditina</taxon>
        <taxon>Rhabditomorpha</taxon>
        <taxon>Strongyloidea</taxon>
        <taxon>Strongylidae</taxon>
        <taxon>Cylicostephanus</taxon>
    </lineage>
</organism>
<proteinExistence type="predicted"/>
<protein>
    <submittedName>
        <fullName evidence="1">Uncharacterized protein</fullName>
    </submittedName>
</protein>
<gene>
    <name evidence="1" type="ORF">CGOC_LOCUS10018</name>
</gene>
<dbReference type="OrthoDB" id="5870197at2759"/>
<keyword evidence="2" id="KW-1185">Reference proteome</keyword>
<dbReference type="AlphaFoldDB" id="A0A3P7MRG1"/>